<feature type="region of interest" description="Disordered" evidence="1">
    <location>
        <begin position="1"/>
        <end position="35"/>
    </location>
</feature>
<accession>A0AAU9G5Z2</accession>
<gene>
    <name evidence="2" type="ORF">DMAD_02425</name>
</gene>
<evidence type="ECO:0000313" key="3">
    <source>
        <dbReference type="Proteomes" id="UP001500889"/>
    </source>
</evidence>
<reference evidence="2 3" key="1">
    <citation type="submission" date="2024-02" db="EMBL/GenBank/DDBJ databases">
        <title>A chromosome-level genome assembly of Drosophila madeirensis, a fruit fly species endemic to Madeira island.</title>
        <authorList>
            <person name="Tomihara K."/>
            <person name="Llopart A."/>
            <person name="Yamamoto D."/>
        </authorList>
    </citation>
    <scope>NUCLEOTIDE SEQUENCE [LARGE SCALE GENOMIC DNA]</scope>
    <source>
        <strain evidence="2 3">RF1</strain>
    </source>
</reference>
<keyword evidence="3" id="KW-1185">Reference proteome</keyword>
<dbReference type="Proteomes" id="UP001500889">
    <property type="component" value="Chromosome E"/>
</dbReference>
<organism evidence="2 3">
    <name type="scientific">Drosophila madeirensis</name>
    <name type="common">Fruit fly</name>
    <dbReference type="NCBI Taxonomy" id="30013"/>
    <lineage>
        <taxon>Eukaryota</taxon>
        <taxon>Metazoa</taxon>
        <taxon>Ecdysozoa</taxon>
        <taxon>Arthropoda</taxon>
        <taxon>Hexapoda</taxon>
        <taxon>Insecta</taxon>
        <taxon>Pterygota</taxon>
        <taxon>Neoptera</taxon>
        <taxon>Endopterygota</taxon>
        <taxon>Diptera</taxon>
        <taxon>Brachycera</taxon>
        <taxon>Muscomorpha</taxon>
        <taxon>Ephydroidea</taxon>
        <taxon>Drosophilidae</taxon>
        <taxon>Drosophila</taxon>
        <taxon>Sophophora</taxon>
    </lineage>
</organism>
<protein>
    <submittedName>
        <fullName evidence="2">Uncharacterized protein</fullName>
    </submittedName>
</protein>
<name>A0AAU9G5Z2_DROMD</name>
<sequence length="121" mass="14066">MAEEPNFETAAPIEQRDLPTLQEALQTNPADGPRPLTIAEYRARQDKKAIPKHKRSGQRLKLLQQRRLVKEMIQFSKNESDRQRYIHRSSSKSRREVSQWCETTQTGCIIANAPICFNIKF</sequence>
<dbReference type="EMBL" id="AP029267">
    <property type="protein sequence ID" value="BFG03082.1"/>
    <property type="molecule type" value="Genomic_DNA"/>
</dbReference>
<evidence type="ECO:0000256" key="1">
    <source>
        <dbReference type="SAM" id="MobiDB-lite"/>
    </source>
</evidence>
<proteinExistence type="predicted"/>
<evidence type="ECO:0000313" key="2">
    <source>
        <dbReference type="EMBL" id="BFG03082.1"/>
    </source>
</evidence>
<dbReference type="AlphaFoldDB" id="A0AAU9G5Z2"/>